<protein>
    <recommendedName>
        <fullName evidence="4">Membrane protein YkgB</fullName>
    </recommendedName>
</protein>
<proteinExistence type="predicted"/>
<feature type="transmembrane region" description="Helical" evidence="1">
    <location>
        <begin position="76"/>
        <end position="97"/>
    </location>
</feature>
<organism evidence="2 3">
    <name type="scientific">Tahibacter harae</name>
    <dbReference type="NCBI Taxonomy" id="2963937"/>
    <lineage>
        <taxon>Bacteria</taxon>
        <taxon>Pseudomonadati</taxon>
        <taxon>Pseudomonadota</taxon>
        <taxon>Gammaproteobacteria</taxon>
        <taxon>Lysobacterales</taxon>
        <taxon>Rhodanobacteraceae</taxon>
        <taxon>Tahibacter</taxon>
    </lineage>
</organism>
<feature type="transmembrane region" description="Helical" evidence="1">
    <location>
        <begin position="109"/>
        <end position="130"/>
    </location>
</feature>
<gene>
    <name evidence="2" type="ORF">NM961_16300</name>
</gene>
<name>A0ABT1QVH2_9GAMM</name>
<feature type="transmembrane region" description="Helical" evidence="1">
    <location>
        <begin position="12"/>
        <end position="29"/>
    </location>
</feature>
<evidence type="ECO:0008006" key="4">
    <source>
        <dbReference type="Google" id="ProtNLM"/>
    </source>
</evidence>
<evidence type="ECO:0000256" key="1">
    <source>
        <dbReference type="SAM" id="Phobius"/>
    </source>
</evidence>
<dbReference type="EMBL" id="JANFQO010000015">
    <property type="protein sequence ID" value="MCQ4166280.1"/>
    <property type="molecule type" value="Genomic_DNA"/>
</dbReference>
<accession>A0ABT1QVH2</accession>
<keyword evidence="1" id="KW-0472">Membrane</keyword>
<evidence type="ECO:0000313" key="2">
    <source>
        <dbReference type="EMBL" id="MCQ4166280.1"/>
    </source>
</evidence>
<sequence>MDTTSSPARLPRLLGVLMAIYLVASLLHFTHNAEYLADYPGLPPGWTCLGVYAAWFCITATGLAGVWLLRRGWSSTGLALIAVYALLGLDSLGHYLVAPLASHTRVMNVSILAEVGAALAVLVETVRQFALSLLRRHRRRAAVLPAAQ</sequence>
<keyword evidence="3" id="KW-1185">Reference proteome</keyword>
<comment type="caution">
    <text evidence="2">The sequence shown here is derived from an EMBL/GenBank/DDBJ whole genome shotgun (WGS) entry which is preliminary data.</text>
</comment>
<reference evidence="2" key="1">
    <citation type="submission" date="2022-07" db="EMBL/GenBank/DDBJ databases">
        <title>Tahibacter sp., a new gammaproteobacterium isolated from the silt sample collected at pig farm.</title>
        <authorList>
            <person name="Chen H."/>
        </authorList>
    </citation>
    <scope>NUCLEOTIDE SEQUENCE</scope>
    <source>
        <strain evidence="2">P2K</strain>
    </source>
</reference>
<feature type="transmembrane region" description="Helical" evidence="1">
    <location>
        <begin position="49"/>
        <end position="69"/>
    </location>
</feature>
<keyword evidence="1" id="KW-0812">Transmembrane</keyword>
<dbReference type="RefSeq" id="WP_255915471.1">
    <property type="nucleotide sequence ID" value="NZ_JANFQO010000015.1"/>
</dbReference>
<evidence type="ECO:0000313" key="3">
    <source>
        <dbReference type="Proteomes" id="UP001165498"/>
    </source>
</evidence>
<dbReference type="Proteomes" id="UP001165498">
    <property type="component" value="Unassembled WGS sequence"/>
</dbReference>
<keyword evidence="1" id="KW-1133">Transmembrane helix</keyword>